<keyword evidence="2" id="KW-1185">Reference proteome</keyword>
<evidence type="ECO:0000313" key="1">
    <source>
        <dbReference type="EMBL" id="KIM24930.1"/>
    </source>
</evidence>
<protein>
    <submittedName>
        <fullName evidence="1">Uncharacterized protein</fullName>
    </submittedName>
</protein>
<dbReference type="Proteomes" id="UP000054097">
    <property type="component" value="Unassembled WGS sequence"/>
</dbReference>
<dbReference type="HOGENOM" id="CLU_467815_0_0_1"/>
<organism evidence="1 2">
    <name type="scientific">Serendipita vermifera MAFF 305830</name>
    <dbReference type="NCBI Taxonomy" id="933852"/>
    <lineage>
        <taxon>Eukaryota</taxon>
        <taxon>Fungi</taxon>
        <taxon>Dikarya</taxon>
        <taxon>Basidiomycota</taxon>
        <taxon>Agaricomycotina</taxon>
        <taxon>Agaricomycetes</taxon>
        <taxon>Sebacinales</taxon>
        <taxon>Serendipitaceae</taxon>
        <taxon>Serendipita</taxon>
    </lineage>
</organism>
<proteinExistence type="predicted"/>
<dbReference type="STRING" id="933852.A0A0C3AK11"/>
<accession>A0A0C3AK11</accession>
<dbReference type="AlphaFoldDB" id="A0A0C3AK11"/>
<sequence length="583" mass="66730">MRSNNRIYIVFWPEDGTWDDGAISSVSRNRTTFMRYLTKLCDQIDCLVSNEHAENFVWKDGPIQESTPDDEYSPVKDRMFGYSVQRTGDEEDSVQAEEGFLFRYQAIKATKEVPIGFPADLPPALLQPRLIYGDVNQAILRTRYAPNEVRSHKLNRIMKTTALKELLSARQSPSVILGGDIDHLGLGILLDHGLWDRCGDLREEWQNQRSKERERQEEDDRIEIRKVKNSSKAKEDLPEMTFWIATQASRLYTLLEHGIFESTSHMDVNIDAGDRDASIAKADTWLNQYPDLRQRVSDDVQSNLRILDADPNTRFNVLKRRLSQIYSLIHSEQSTFSEADIRNLADLVVLQKDKAFKSGMNRIINSTKKSSSGGLGKMFTALFPLWTNQPANPKISVQSPPSRDDPAFVEFLKKLEADEPHFQSAIIELKLLVTEMLSCKIKSLSAFVQATLIEAQKTALEEDVRTFLKERRQKEEVEAWNDLRNQVEQCLINSIPEENDGTTITINSIVREGVRIYDQPETFLVTGTRSSPYEAGFEYTIFPIEIKQDDFIAISNNFGHICKPLVRSQHARPLSVPVNFHLR</sequence>
<name>A0A0C3AK11_SERVB</name>
<evidence type="ECO:0000313" key="2">
    <source>
        <dbReference type="Proteomes" id="UP000054097"/>
    </source>
</evidence>
<gene>
    <name evidence="1" type="ORF">M408DRAFT_26540</name>
</gene>
<dbReference type="OrthoDB" id="2343366at2759"/>
<reference evidence="1 2" key="1">
    <citation type="submission" date="2014-04" db="EMBL/GenBank/DDBJ databases">
        <authorList>
            <consortium name="DOE Joint Genome Institute"/>
            <person name="Kuo A."/>
            <person name="Zuccaro A."/>
            <person name="Kohler A."/>
            <person name="Nagy L.G."/>
            <person name="Floudas D."/>
            <person name="Copeland A."/>
            <person name="Barry K.W."/>
            <person name="Cichocki N."/>
            <person name="Veneault-Fourrey C."/>
            <person name="LaButti K."/>
            <person name="Lindquist E.A."/>
            <person name="Lipzen A."/>
            <person name="Lundell T."/>
            <person name="Morin E."/>
            <person name="Murat C."/>
            <person name="Sun H."/>
            <person name="Tunlid A."/>
            <person name="Henrissat B."/>
            <person name="Grigoriev I.V."/>
            <person name="Hibbett D.S."/>
            <person name="Martin F."/>
            <person name="Nordberg H.P."/>
            <person name="Cantor M.N."/>
            <person name="Hua S.X."/>
        </authorList>
    </citation>
    <scope>NUCLEOTIDE SEQUENCE [LARGE SCALE GENOMIC DNA]</scope>
    <source>
        <strain evidence="1 2">MAFF 305830</strain>
    </source>
</reference>
<dbReference type="EMBL" id="KN824318">
    <property type="protein sequence ID" value="KIM24930.1"/>
    <property type="molecule type" value="Genomic_DNA"/>
</dbReference>
<reference evidence="2" key="2">
    <citation type="submission" date="2015-01" db="EMBL/GenBank/DDBJ databases">
        <title>Evolutionary Origins and Diversification of the Mycorrhizal Mutualists.</title>
        <authorList>
            <consortium name="DOE Joint Genome Institute"/>
            <consortium name="Mycorrhizal Genomics Consortium"/>
            <person name="Kohler A."/>
            <person name="Kuo A."/>
            <person name="Nagy L.G."/>
            <person name="Floudas D."/>
            <person name="Copeland A."/>
            <person name="Barry K.W."/>
            <person name="Cichocki N."/>
            <person name="Veneault-Fourrey C."/>
            <person name="LaButti K."/>
            <person name="Lindquist E.A."/>
            <person name="Lipzen A."/>
            <person name="Lundell T."/>
            <person name="Morin E."/>
            <person name="Murat C."/>
            <person name="Riley R."/>
            <person name="Ohm R."/>
            <person name="Sun H."/>
            <person name="Tunlid A."/>
            <person name="Henrissat B."/>
            <person name="Grigoriev I.V."/>
            <person name="Hibbett D.S."/>
            <person name="Martin F."/>
        </authorList>
    </citation>
    <scope>NUCLEOTIDE SEQUENCE [LARGE SCALE GENOMIC DNA]</scope>
    <source>
        <strain evidence="2">MAFF 305830</strain>
    </source>
</reference>